<evidence type="ECO:0000259" key="9">
    <source>
        <dbReference type="SMART" id="SM00922"/>
    </source>
</evidence>
<dbReference type="InterPro" id="IPR036849">
    <property type="entry name" value="Enolase-like_C_sf"/>
</dbReference>
<accession>A0A6N8DK62</accession>
<feature type="transmembrane region" description="Helical" evidence="8">
    <location>
        <begin position="268"/>
        <end position="291"/>
    </location>
</feature>
<evidence type="ECO:0000256" key="4">
    <source>
        <dbReference type="ARBA" id="ARBA00023235"/>
    </source>
</evidence>
<evidence type="ECO:0000256" key="8">
    <source>
        <dbReference type="SAM" id="Phobius"/>
    </source>
</evidence>
<dbReference type="AlphaFoldDB" id="A0A6N8DK62"/>
<keyword evidence="4 7" id="KW-0413">Isomerase</keyword>
<dbReference type="EMBL" id="WNKS01000003">
    <property type="protein sequence ID" value="MTV30246.1"/>
    <property type="molecule type" value="Genomic_DNA"/>
</dbReference>
<dbReference type="InterPro" id="IPR034593">
    <property type="entry name" value="DgoD-like"/>
</dbReference>
<dbReference type="InterPro" id="IPR013341">
    <property type="entry name" value="Mandelate_racemase_N_dom"/>
</dbReference>
<evidence type="ECO:0000256" key="5">
    <source>
        <dbReference type="PIRSR" id="PIRSR634603-1"/>
    </source>
</evidence>
<evidence type="ECO:0000256" key="2">
    <source>
        <dbReference type="ARBA" id="ARBA00022723"/>
    </source>
</evidence>
<comment type="caution">
    <text evidence="10">The sequence shown here is derived from an EMBL/GenBank/DDBJ whole genome shotgun (WGS) entry which is preliminary data.</text>
</comment>
<dbReference type="SFLD" id="SFLDS00001">
    <property type="entry name" value="Enolase"/>
    <property type="match status" value="1"/>
</dbReference>
<comment type="cofactor">
    <cofactor evidence="6 7">
        <name>Mg(2+)</name>
        <dbReference type="ChEBI" id="CHEBI:18420"/>
    </cofactor>
    <text evidence="6 7">Binds 1 Mg(2+) ion per subunit.</text>
</comment>
<keyword evidence="8" id="KW-0812">Transmembrane</keyword>
<dbReference type="GO" id="GO:0046872">
    <property type="term" value="F:metal ion binding"/>
    <property type="evidence" value="ECO:0007669"/>
    <property type="project" value="UniProtKB-KW"/>
</dbReference>
<feature type="domain" description="Mandelate racemase/muconate lactonizing enzyme C-terminal" evidence="9">
    <location>
        <begin position="134"/>
        <end position="222"/>
    </location>
</feature>
<dbReference type="Proteomes" id="UP000439113">
    <property type="component" value="Unassembled WGS sequence"/>
</dbReference>
<keyword evidence="8" id="KW-0472">Membrane</keyword>
<dbReference type="GO" id="GO:0016855">
    <property type="term" value="F:racemase and epimerase activity, acting on amino acids and derivatives"/>
    <property type="evidence" value="ECO:0007669"/>
    <property type="project" value="UniProtKB-UniRule"/>
</dbReference>
<dbReference type="NCBIfam" id="NF042940">
    <property type="entry name" value="racemase_DgcA"/>
    <property type="match status" value="1"/>
</dbReference>
<dbReference type="InterPro" id="IPR029065">
    <property type="entry name" value="Enolase_C-like"/>
</dbReference>
<keyword evidence="8" id="KW-1133">Transmembrane helix</keyword>
<dbReference type="InterPro" id="IPR013342">
    <property type="entry name" value="Mandelate_racemase_C"/>
</dbReference>
<organism evidence="10 11">
    <name type="scientific">Rhodoblastus acidophilus</name>
    <name type="common">Rhodopseudomonas acidophila</name>
    <dbReference type="NCBI Taxonomy" id="1074"/>
    <lineage>
        <taxon>Bacteria</taxon>
        <taxon>Pseudomonadati</taxon>
        <taxon>Pseudomonadota</taxon>
        <taxon>Alphaproteobacteria</taxon>
        <taxon>Hyphomicrobiales</taxon>
        <taxon>Rhodoblastaceae</taxon>
        <taxon>Rhodoblastus</taxon>
    </lineage>
</organism>
<dbReference type="InterPro" id="IPR034603">
    <property type="entry name" value="Dipeptide_epimerase"/>
</dbReference>
<reference evidence="10 11" key="1">
    <citation type="submission" date="2019-11" db="EMBL/GenBank/DDBJ databases">
        <title>Whole-genome sequence of a Rhodoblastus acidophilus DSM 142.</title>
        <authorList>
            <person name="Kyndt J.A."/>
            <person name="Meyer T.E."/>
        </authorList>
    </citation>
    <scope>NUCLEOTIDE SEQUENCE [LARGE SCALE GENOMIC DNA]</scope>
    <source>
        <strain evidence="10 11">DSM 142</strain>
    </source>
</reference>
<evidence type="ECO:0000313" key="10">
    <source>
        <dbReference type="EMBL" id="MTV30246.1"/>
    </source>
</evidence>
<gene>
    <name evidence="10" type="ORF">GJ654_04480</name>
</gene>
<evidence type="ECO:0000313" key="11">
    <source>
        <dbReference type="Proteomes" id="UP000439113"/>
    </source>
</evidence>
<keyword evidence="3 6" id="KW-0460">Magnesium</keyword>
<proteinExistence type="inferred from homology"/>
<feature type="binding site" evidence="6">
    <location>
        <position position="178"/>
    </location>
    <ligand>
        <name>Mg(2+)</name>
        <dbReference type="ChEBI" id="CHEBI:18420"/>
    </ligand>
</feature>
<feature type="binding site" evidence="6">
    <location>
        <position position="204"/>
    </location>
    <ligand>
        <name>Mg(2+)</name>
        <dbReference type="ChEBI" id="CHEBI:18420"/>
    </ligand>
</feature>
<protein>
    <recommendedName>
        <fullName evidence="7">Dipeptide epimerase</fullName>
        <ecNumber evidence="7">5.1.1.-</ecNumber>
    </recommendedName>
</protein>
<evidence type="ECO:0000256" key="3">
    <source>
        <dbReference type="ARBA" id="ARBA00022842"/>
    </source>
</evidence>
<feature type="binding site" evidence="6">
    <location>
        <position position="226"/>
    </location>
    <ligand>
        <name>Mg(2+)</name>
        <dbReference type="ChEBI" id="CHEBI:18420"/>
    </ligand>
</feature>
<sequence length="329" mass="35132">MTPSPRRLYAAPQNFTLTKPFVISRGAKTEARVVVAELTQGIFRGRGECTPYARYGESVDSVLEQIDGARTAVEAGADRFALQNLLPPGAARNALDCALWDLEAKLTGVPAWQMAGLSRLSPCVTAYTLSVGTPEEMARAAREASERPVLKVKLAGAGDPARLFAVRAAAPEAELIADANEAWRPEDLAEFFDACEKTGVALIEQPLPAGEDDALAGPRPVPVCADESVHDRAGLFALRDRYDLINIKLDKTGGLTEALALAEEAERLGFGLFVGCMVASSLAMAPALLLASRARFVDLDGPLLLAQDRPEGLKFDGSVVYPPESKLWG</sequence>
<dbReference type="PANTHER" id="PTHR48080">
    <property type="entry name" value="D-GALACTONATE DEHYDRATASE-RELATED"/>
    <property type="match status" value="1"/>
</dbReference>
<evidence type="ECO:0000256" key="6">
    <source>
        <dbReference type="PIRSR" id="PIRSR634603-3"/>
    </source>
</evidence>
<name>A0A6N8DK62_RHOAC</name>
<dbReference type="Pfam" id="PF02746">
    <property type="entry name" value="MR_MLE_N"/>
    <property type="match status" value="1"/>
</dbReference>
<dbReference type="SFLD" id="SFLDG00180">
    <property type="entry name" value="muconate_cycloisomerase"/>
    <property type="match status" value="1"/>
</dbReference>
<keyword evidence="2 6" id="KW-0479">Metal-binding</keyword>
<dbReference type="SFLD" id="SFLDF00010">
    <property type="entry name" value="dipeptide_epimerase"/>
    <property type="match status" value="1"/>
</dbReference>
<dbReference type="Gene3D" id="3.30.390.10">
    <property type="entry name" value="Enolase-like, N-terminal domain"/>
    <property type="match status" value="1"/>
</dbReference>
<comment type="similarity">
    <text evidence="1 7">Belongs to the mandelate racemase/muconate lactonizing enzyme family.</text>
</comment>
<dbReference type="SMART" id="SM00922">
    <property type="entry name" value="MR_MLE"/>
    <property type="match status" value="1"/>
</dbReference>
<dbReference type="Gene3D" id="3.20.20.120">
    <property type="entry name" value="Enolase-like C-terminal domain"/>
    <property type="match status" value="1"/>
</dbReference>
<dbReference type="OrthoDB" id="9782675at2"/>
<dbReference type="PANTHER" id="PTHR48080:SF3">
    <property type="entry name" value="ENOLASE SUPERFAMILY MEMBER DDB_G0284701"/>
    <property type="match status" value="1"/>
</dbReference>
<dbReference type="CDD" id="cd03319">
    <property type="entry name" value="L-Ala-DL-Glu_epimerase"/>
    <property type="match status" value="1"/>
</dbReference>
<dbReference type="EC" id="5.1.1.-" evidence="7"/>
<evidence type="ECO:0000256" key="7">
    <source>
        <dbReference type="RuleBase" id="RU366006"/>
    </source>
</evidence>
<feature type="active site" description="Proton acceptor; specific for (S)-substrate epimerization" evidence="5">
    <location>
        <position position="248"/>
    </location>
</feature>
<dbReference type="SUPFAM" id="SSF51604">
    <property type="entry name" value="Enolase C-terminal domain-like"/>
    <property type="match status" value="1"/>
</dbReference>
<dbReference type="RefSeq" id="WP_155444918.1">
    <property type="nucleotide sequence ID" value="NZ_JAOQNR010000003.1"/>
</dbReference>
<feature type="active site" description="Proton acceptor; specific for (R)-substrate epimerization" evidence="5">
    <location>
        <position position="153"/>
    </location>
</feature>
<dbReference type="Pfam" id="PF13378">
    <property type="entry name" value="MR_MLE_C"/>
    <property type="match status" value="1"/>
</dbReference>
<dbReference type="SUPFAM" id="SSF54826">
    <property type="entry name" value="Enolase N-terminal domain-like"/>
    <property type="match status" value="1"/>
</dbReference>
<dbReference type="InterPro" id="IPR029017">
    <property type="entry name" value="Enolase-like_N"/>
</dbReference>
<evidence type="ECO:0000256" key="1">
    <source>
        <dbReference type="ARBA" id="ARBA00008031"/>
    </source>
</evidence>